<proteinExistence type="predicted"/>
<dbReference type="EMBL" id="QYBA01000121">
    <property type="protein sequence ID" value="TKY91848.1"/>
    <property type="molecule type" value="Genomic_DNA"/>
</dbReference>
<comment type="caution">
    <text evidence="1">The sequence shown here is derived from an EMBL/GenBank/DDBJ whole genome shotgun (WGS) entry which is preliminary data.</text>
</comment>
<accession>A0AC61SAP2</accession>
<reference evidence="1" key="1">
    <citation type="submission" date="2018-09" db="EMBL/GenBank/DDBJ databases">
        <title>A genomic encyclopedia of anaerobic methanotrophic archaea.</title>
        <authorList>
            <person name="Skennerton C.T."/>
            <person name="Chadwick G.L."/>
            <person name="Laso-Perez R."/>
            <person name="Leu A.O."/>
            <person name="Speth D.R."/>
            <person name="Yu H."/>
            <person name="Morgan-Lang C."/>
            <person name="Hatzenpichler R."/>
            <person name="Goudeau D."/>
            <person name="Malmstrom R."/>
            <person name="Woyke T."/>
            <person name="Hallam S."/>
            <person name="Tyson G.W."/>
            <person name="Wegener G."/>
            <person name="Boetius A."/>
            <person name="Orphan V.J."/>
        </authorList>
    </citation>
    <scope>NUCLEOTIDE SEQUENCE</scope>
    <source>
        <strain evidence="1">CONS3730D10UFb2</strain>
    </source>
</reference>
<gene>
    <name evidence="1" type="ORF">C5S46_03705</name>
</gene>
<evidence type="ECO:0000313" key="1">
    <source>
        <dbReference type="EMBL" id="TKY91848.1"/>
    </source>
</evidence>
<evidence type="ECO:0000313" key="2">
    <source>
        <dbReference type="Proteomes" id="UP000315423"/>
    </source>
</evidence>
<organism evidence="1 2">
    <name type="scientific">Candidatus Methanomarinus sp</name>
    <dbReference type="NCBI Taxonomy" id="3386244"/>
    <lineage>
        <taxon>Archaea</taxon>
        <taxon>Methanobacteriati</taxon>
        <taxon>Methanobacteriota</taxon>
        <taxon>Stenosarchaea group</taxon>
        <taxon>Methanomicrobia</taxon>
        <taxon>Methanosarcinales</taxon>
        <taxon>ANME-2 cluster</taxon>
        <taxon>Candidatus Methanocomedenaceae</taxon>
        <taxon>Candidatus Methanomarinus</taxon>
    </lineage>
</organism>
<protein>
    <submittedName>
        <fullName evidence="1">Uncharacterized protein</fullName>
    </submittedName>
</protein>
<name>A0AC61SAP2_9EURY</name>
<sequence>MLFIGLPWESFLEHARNNKDGTVTTDAGSTFTVAEILDAWNNRKGANSQKFITNMLMLGIESEKTGILDHNADDNIITTLTNEKGQLDANRVPTNLTKEQVVKLCKALIDGVCIGSDEDAVLFILRRQKYVVFKQAVEELKTDYIDSGLNGRQWDTFLLVCANRYSAGRNIGAYLIASEKNDDAARMLINGGYGEPPVNKNKLSGMEWIGVINALLSGVCTDADENAIVAIVRHMAKSGQAGLVHTLIGPSKMDKGVDGKQWNQIRKIMKNANYTWSWWG</sequence>
<dbReference type="Proteomes" id="UP000315423">
    <property type="component" value="Unassembled WGS sequence"/>
</dbReference>